<comment type="subcellular location">
    <subcellularLocation>
        <location evidence="2">Cell inner membrane</location>
        <topology evidence="2">Multi-pass membrane protein</topology>
    </subcellularLocation>
</comment>
<dbReference type="GO" id="GO:0017004">
    <property type="term" value="P:cytochrome complex assembly"/>
    <property type="evidence" value="ECO:0007669"/>
    <property type="project" value="UniProtKB-KW"/>
</dbReference>
<evidence type="ECO:0000256" key="11">
    <source>
        <dbReference type="ARBA" id="ARBA00023136"/>
    </source>
</evidence>
<feature type="transmembrane region" description="Helical" evidence="13">
    <location>
        <begin position="20"/>
        <end position="38"/>
    </location>
</feature>
<feature type="transmembrane region" description="Helical" evidence="13">
    <location>
        <begin position="158"/>
        <end position="179"/>
    </location>
</feature>
<evidence type="ECO:0000256" key="4">
    <source>
        <dbReference type="ARBA" id="ARBA00016452"/>
    </source>
</evidence>
<dbReference type="InterPro" id="IPR003544">
    <property type="entry name" value="Cyt_c_biogenesis_CcmB"/>
</dbReference>
<feature type="transmembrane region" description="Helical" evidence="13">
    <location>
        <begin position="86"/>
        <end position="119"/>
    </location>
</feature>
<dbReference type="GO" id="GO:0015232">
    <property type="term" value="F:heme transmembrane transporter activity"/>
    <property type="evidence" value="ECO:0007669"/>
    <property type="project" value="InterPro"/>
</dbReference>
<keyword evidence="10 13" id="KW-1133">Transmembrane helix</keyword>
<evidence type="ECO:0000256" key="6">
    <source>
        <dbReference type="ARBA" id="ARBA00022475"/>
    </source>
</evidence>
<feature type="transmembrane region" description="Helical" evidence="13">
    <location>
        <begin position="191"/>
        <end position="214"/>
    </location>
</feature>
<evidence type="ECO:0000256" key="3">
    <source>
        <dbReference type="ARBA" id="ARBA00010544"/>
    </source>
</evidence>
<evidence type="ECO:0000313" key="15">
    <source>
        <dbReference type="Proteomes" id="UP000251313"/>
    </source>
</evidence>
<evidence type="ECO:0000256" key="7">
    <source>
        <dbReference type="ARBA" id="ARBA00022519"/>
    </source>
</evidence>
<reference evidence="14 15" key="1">
    <citation type="submission" date="2018-06" db="EMBL/GenBank/DDBJ databases">
        <authorList>
            <consortium name="Pathogen Informatics"/>
            <person name="Doyle S."/>
        </authorList>
    </citation>
    <scope>NUCLEOTIDE SEQUENCE [LARGE SCALE GENOMIC DNA]</scope>
    <source>
        <strain evidence="14 15">NCTC11967</strain>
    </source>
</reference>
<dbReference type="PANTHER" id="PTHR30070">
    <property type="entry name" value="HEME EXPORTER PROTEIN B"/>
    <property type="match status" value="1"/>
</dbReference>
<dbReference type="Proteomes" id="UP000251313">
    <property type="component" value="Unassembled WGS sequence"/>
</dbReference>
<evidence type="ECO:0000256" key="8">
    <source>
        <dbReference type="ARBA" id="ARBA00022692"/>
    </source>
</evidence>
<dbReference type="Pfam" id="PF03379">
    <property type="entry name" value="CcmB"/>
    <property type="match status" value="1"/>
</dbReference>
<evidence type="ECO:0000256" key="5">
    <source>
        <dbReference type="ARBA" id="ARBA00022448"/>
    </source>
</evidence>
<dbReference type="InterPro" id="IPR026031">
    <property type="entry name" value="Cyt_c_CcmB_bac"/>
</dbReference>
<keyword evidence="5 12" id="KW-0813">Transport</keyword>
<evidence type="ECO:0000256" key="1">
    <source>
        <dbReference type="ARBA" id="ARBA00002442"/>
    </source>
</evidence>
<keyword evidence="7 12" id="KW-0997">Cell inner membrane</keyword>
<comment type="function">
    <text evidence="1 12">Required for the export of heme to the periplasm for the biogenesis of c-type cytochromes.</text>
</comment>
<evidence type="ECO:0000256" key="10">
    <source>
        <dbReference type="ARBA" id="ARBA00022989"/>
    </source>
</evidence>
<proteinExistence type="inferred from homology"/>
<keyword evidence="8 13" id="KW-0812">Transmembrane</keyword>
<dbReference type="GO" id="GO:0005886">
    <property type="term" value="C:plasma membrane"/>
    <property type="evidence" value="ECO:0007669"/>
    <property type="project" value="UniProtKB-SubCell"/>
</dbReference>
<keyword evidence="9 12" id="KW-0201">Cytochrome c-type biogenesis</keyword>
<keyword evidence="11 12" id="KW-0472">Membrane</keyword>
<dbReference type="EMBL" id="UAVL01000020">
    <property type="protein sequence ID" value="SQA65231.1"/>
    <property type="molecule type" value="Genomic_DNA"/>
</dbReference>
<dbReference type="GO" id="GO:1903607">
    <property type="term" value="P:cytochrome c biosynthetic process"/>
    <property type="evidence" value="ECO:0007669"/>
    <property type="project" value="TreeGrafter"/>
</dbReference>
<accession>A0AB38G1P4</accession>
<comment type="caution">
    <text evidence="14">The sequence shown here is derived from an EMBL/GenBank/DDBJ whole genome shotgun (WGS) entry which is preliminary data.</text>
</comment>
<gene>
    <name evidence="14" type="primary">ccmB</name>
    <name evidence="14" type="ORF">NCTC11967_04259</name>
</gene>
<organism evidence="14 15">
    <name type="scientific">Yokenella regensburgei</name>
    <dbReference type="NCBI Taxonomy" id="158877"/>
    <lineage>
        <taxon>Bacteria</taxon>
        <taxon>Pseudomonadati</taxon>
        <taxon>Pseudomonadota</taxon>
        <taxon>Gammaproteobacteria</taxon>
        <taxon>Enterobacterales</taxon>
        <taxon>Enterobacteriaceae</taxon>
        <taxon>Yokenella</taxon>
    </lineage>
</organism>
<keyword evidence="6 12" id="KW-1003">Cell membrane</keyword>
<evidence type="ECO:0000256" key="13">
    <source>
        <dbReference type="SAM" id="Phobius"/>
    </source>
</evidence>
<dbReference type="PANTHER" id="PTHR30070:SF1">
    <property type="entry name" value="CYTOCHROME C BIOGENESIS B-RELATED"/>
    <property type="match status" value="1"/>
</dbReference>
<evidence type="ECO:0000313" key="14">
    <source>
        <dbReference type="EMBL" id="SQA65231.1"/>
    </source>
</evidence>
<name>A0AB38G1P4_9ENTR</name>
<feature type="transmembrane region" description="Helical" evidence="13">
    <location>
        <begin position="125"/>
        <end position="151"/>
    </location>
</feature>
<dbReference type="PRINTS" id="PR01414">
    <property type="entry name" value="CCMBBIOGNSIS"/>
</dbReference>
<protein>
    <recommendedName>
        <fullName evidence="4 12">Heme exporter protein B</fullName>
    </recommendedName>
</protein>
<feature type="transmembrane region" description="Helical" evidence="13">
    <location>
        <begin position="44"/>
        <end position="65"/>
    </location>
</feature>
<dbReference type="RefSeq" id="WP_006820366.1">
    <property type="nucleotide sequence ID" value="NZ_CABKQJ010000016.1"/>
</dbReference>
<comment type="similarity">
    <text evidence="3 12">Belongs to the CcmB/CycW/HelB family.</text>
</comment>
<dbReference type="NCBIfam" id="TIGR01190">
    <property type="entry name" value="ccmB"/>
    <property type="match status" value="1"/>
</dbReference>
<sequence length="219" mass="23505">MIGQIFRRDLRLAFRHLAEVVNPLWFFLIIVTLFPLAIGPEPQLLRQIAPGIVWVAALLASLLAMDRLFRDDWQDGSLQQMMLMPVPLSMVVLAKVAAHWVVSGLPLLIISPLIAMLFGLSVDEWQVLALTLLLGTPTLSFIGAIGVGLTVGLRRGGVLLSLLVLPLTIPLLIFATGAVNAAQMQLPIDGYLAVLGAFLAASATLSPFATAAALRISVQ</sequence>
<evidence type="ECO:0000256" key="12">
    <source>
        <dbReference type="PIRNR" id="PIRNR002764"/>
    </source>
</evidence>
<evidence type="ECO:0000256" key="9">
    <source>
        <dbReference type="ARBA" id="ARBA00022748"/>
    </source>
</evidence>
<dbReference type="AlphaFoldDB" id="A0AB38G1P4"/>
<dbReference type="PIRSF" id="PIRSF002764">
    <property type="entry name" value="CcmB"/>
    <property type="match status" value="1"/>
</dbReference>
<evidence type="ECO:0000256" key="2">
    <source>
        <dbReference type="ARBA" id="ARBA00004429"/>
    </source>
</evidence>